<keyword evidence="3" id="KW-1185">Reference proteome</keyword>
<sequence length="132" mass="15370">CPFHGKIVPRDESGNPVNQEDRDREAKKQFEKKEHQPEWQDPELMREVEAATGVDLGSSQYDRKGKRGKKKGKAKKKYPNLTDLKQEANTSRSRLGKKVFNKTSVKRVVKAMNRIDQRKHEKFANQFNYALN</sequence>
<accession>A0A9F2N975</accession>
<feature type="region of interest" description="Disordered" evidence="1">
    <location>
        <begin position="1"/>
        <end position="79"/>
    </location>
</feature>
<gene>
    <name evidence="4" type="primary">LOC103049403</name>
</gene>
<evidence type="ECO:0000259" key="2">
    <source>
        <dbReference type="Pfam" id="PF09740"/>
    </source>
</evidence>
<dbReference type="GO" id="GO:0005694">
    <property type="term" value="C:chromosome"/>
    <property type="evidence" value="ECO:0007669"/>
    <property type="project" value="TreeGrafter"/>
</dbReference>
<dbReference type="OMA" id="MSFNSKC"/>
<evidence type="ECO:0000256" key="1">
    <source>
        <dbReference type="SAM" id="MobiDB-lite"/>
    </source>
</evidence>
<evidence type="ECO:0000313" key="3">
    <source>
        <dbReference type="Proteomes" id="UP000695026"/>
    </source>
</evidence>
<dbReference type="PANTHER" id="PTHR28670">
    <property type="entry name" value="UV-STIMULATED SCAFFOLD PROTEIN A"/>
    <property type="match status" value="1"/>
</dbReference>
<feature type="non-terminal residue" evidence="4">
    <location>
        <position position="1"/>
    </location>
</feature>
<proteinExistence type="predicted"/>
<dbReference type="GO" id="GO:0000993">
    <property type="term" value="F:RNA polymerase II complex binding"/>
    <property type="evidence" value="ECO:0007669"/>
    <property type="project" value="TreeGrafter"/>
</dbReference>
<dbReference type="KEGG" id="pbi:103049403"/>
<dbReference type="Pfam" id="PF09740">
    <property type="entry name" value="DUF2043"/>
    <property type="match status" value="1"/>
</dbReference>
<feature type="compositionally biased region" description="Basic and acidic residues" evidence="1">
    <location>
        <begin position="8"/>
        <end position="49"/>
    </location>
</feature>
<evidence type="ECO:0000313" key="4">
    <source>
        <dbReference type="RefSeq" id="XP_007428409.1"/>
    </source>
</evidence>
<dbReference type="GeneID" id="103049403"/>
<dbReference type="OrthoDB" id="5594015at2759"/>
<dbReference type="Proteomes" id="UP000695026">
    <property type="component" value="Unplaced"/>
</dbReference>
<name>A0A9F2N975_PYTBI</name>
<feature type="compositionally biased region" description="Basic residues" evidence="1">
    <location>
        <begin position="64"/>
        <end position="78"/>
    </location>
</feature>
<feature type="domain" description="UV-stimulated scaffold protein A C-terminal" evidence="2">
    <location>
        <begin position="1"/>
        <end position="19"/>
    </location>
</feature>
<dbReference type="GO" id="GO:0009411">
    <property type="term" value="P:response to UV"/>
    <property type="evidence" value="ECO:0007669"/>
    <property type="project" value="InterPro"/>
</dbReference>
<organism evidence="3 4">
    <name type="scientific">Python bivittatus</name>
    <name type="common">Burmese python</name>
    <name type="synonym">Python molurus bivittatus</name>
    <dbReference type="NCBI Taxonomy" id="176946"/>
    <lineage>
        <taxon>Eukaryota</taxon>
        <taxon>Metazoa</taxon>
        <taxon>Chordata</taxon>
        <taxon>Craniata</taxon>
        <taxon>Vertebrata</taxon>
        <taxon>Euteleostomi</taxon>
        <taxon>Lepidosauria</taxon>
        <taxon>Squamata</taxon>
        <taxon>Bifurcata</taxon>
        <taxon>Unidentata</taxon>
        <taxon>Episquamata</taxon>
        <taxon>Toxicofera</taxon>
        <taxon>Serpentes</taxon>
        <taxon>Henophidia</taxon>
        <taxon>Pythonidae</taxon>
        <taxon>Python</taxon>
    </lineage>
</organism>
<dbReference type="RefSeq" id="XP_007428409.1">
    <property type="nucleotide sequence ID" value="XM_007428347.2"/>
</dbReference>
<protein>
    <submittedName>
        <fullName evidence="4">UV-stimulated scaffold protein A-like</fullName>
    </submittedName>
</protein>
<reference evidence="4" key="1">
    <citation type="submission" date="2025-08" db="UniProtKB">
        <authorList>
            <consortium name="RefSeq"/>
        </authorList>
    </citation>
    <scope>IDENTIFICATION</scope>
    <source>
        <tissue evidence="4">Liver</tissue>
    </source>
</reference>
<dbReference type="InterPro" id="IPR049431">
    <property type="entry name" value="UVSSA_C"/>
</dbReference>
<dbReference type="InterPro" id="IPR018610">
    <property type="entry name" value="UVSSA"/>
</dbReference>
<dbReference type="AlphaFoldDB" id="A0A9F2N975"/>
<dbReference type="GO" id="GO:0006283">
    <property type="term" value="P:transcription-coupled nucleotide-excision repair"/>
    <property type="evidence" value="ECO:0007669"/>
    <property type="project" value="TreeGrafter"/>
</dbReference>
<dbReference type="PANTHER" id="PTHR28670:SF1">
    <property type="entry name" value="UV-STIMULATED SCAFFOLD PROTEIN A"/>
    <property type="match status" value="1"/>
</dbReference>